<comment type="caution">
    <text evidence="9">The sequence shown here is derived from an EMBL/GenBank/DDBJ whole genome shotgun (WGS) entry which is preliminary data.</text>
</comment>
<keyword evidence="9" id="KW-0762">Sugar transport</keyword>
<evidence type="ECO:0000256" key="3">
    <source>
        <dbReference type="ARBA" id="ARBA00022475"/>
    </source>
</evidence>
<dbReference type="CDD" id="cd06261">
    <property type="entry name" value="TM_PBP2"/>
    <property type="match status" value="1"/>
</dbReference>
<reference evidence="9" key="1">
    <citation type="submission" date="2021-01" db="EMBL/GenBank/DDBJ databases">
        <title>Genomic Encyclopedia of Type Strains, Phase IV (KMG-IV): sequencing the most valuable type-strain genomes for metagenomic binning, comparative biology and taxonomic classification.</title>
        <authorList>
            <person name="Goeker M."/>
        </authorList>
    </citation>
    <scope>NUCLEOTIDE SEQUENCE</scope>
    <source>
        <strain evidence="9">DSM 23230</strain>
    </source>
</reference>
<dbReference type="InterPro" id="IPR000515">
    <property type="entry name" value="MetI-like"/>
</dbReference>
<dbReference type="InterPro" id="IPR035906">
    <property type="entry name" value="MetI-like_sf"/>
</dbReference>
<dbReference type="RefSeq" id="WP_204701727.1">
    <property type="nucleotide sequence ID" value="NZ_JAFBDQ010000008.1"/>
</dbReference>
<organism evidence="9 10">
    <name type="scientific">Halanaerobacter jeridensis</name>
    <dbReference type="NCBI Taxonomy" id="706427"/>
    <lineage>
        <taxon>Bacteria</taxon>
        <taxon>Bacillati</taxon>
        <taxon>Bacillota</taxon>
        <taxon>Clostridia</taxon>
        <taxon>Halanaerobiales</taxon>
        <taxon>Halobacteroidaceae</taxon>
        <taxon>Halanaerobacter</taxon>
    </lineage>
</organism>
<accession>A0A939BR30</accession>
<keyword evidence="10" id="KW-1185">Reference proteome</keyword>
<dbReference type="Gene3D" id="1.10.3720.10">
    <property type="entry name" value="MetI-like"/>
    <property type="match status" value="1"/>
</dbReference>
<feature type="transmembrane region" description="Helical" evidence="7">
    <location>
        <begin position="25"/>
        <end position="52"/>
    </location>
</feature>
<evidence type="ECO:0000313" key="9">
    <source>
        <dbReference type="EMBL" id="MBM7556959.1"/>
    </source>
</evidence>
<dbReference type="GO" id="GO:0055085">
    <property type="term" value="P:transmembrane transport"/>
    <property type="evidence" value="ECO:0007669"/>
    <property type="project" value="InterPro"/>
</dbReference>
<dbReference type="Pfam" id="PF00528">
    <property type="entry name" value="BPD_transp_1"/>
    <property type="match status" value="1"/>
</dbReference>
<dbReference type="PROSITE" id="PS50928">
    <property type="entry name" value="ABC_TM1"/>
    <property type="match status" value="1"/>
</dbReference>
<comment type="subcellular location">
    <subcellularLocation>
        <location evidence="1 7">Cell membrane</location>
        <topology evidence="1 7">Multi-pass membrane protein</topology>
    </subcellularLocation>
</comment>
<dbReference type="GO" id="GO:0005886">
    <property type="term" value="C:plasma membrane"/>
    <property type="evidence" value="ECO:0007669"/>
    <property type="project" value="UniProtKB-SubCell"/>
</dbReference>
<evidence type="ECO:0000256" key="6">
    <source>
        <dbReference type="ARBA" id="ARBA00023136"/>
    </source>
</evidence>
<dbReference type="PANTHER" id="PTHR30193">
    <property type="entry name" value="ABC TRANSPORTER PERMEASE PROTEIN"/>
    <property type="match status" value="1"/>
</dbReference>
<keyword evidence="2 7" id="KW-0813">Transport</keyword>
<feature type="domain" description="ABC transmembrane type-1" evidence="8">
    <location>
        <begin position="84"/>
        <end position="297"/>
    </location>
</feature>
<dbReference type="AlphaFoldDB" id="A0A939BR30"/>
<evidence type="ECO:0000259" key="8">
    <source>
        <dbReference type="PROSITE" id="PS50928"/>
    </source>
</evidence>
<feature type="transmembrane region" description="Helical" evidence="7">
    <location>
        <begin position="121"/>
        <end position="141"/>
    </location>
</feature>
<evidence type="ECO:0000256" key="7">
    <source>
        <dbReference type="RuleBase" id="RU363032"/>
    </source>
</evidence>
<evidence type="ECO:0000313" key="10">
    <source>
        <dbReference type="Proteomes" id="UP000774000"/>
    </source>
</evidence>
<sequence length="304" mass="34019">MPDLSSDTGVMDKVQNVLNLDDEDIISYIFIAPAMLFIGVFILLPILFNVFLSFTKWNVVGPIEFVGLTNYIEMFQSPEFWGAFGNTVYFVAVAVPLTIASSLFLAILLDQKIKGLGFFRTAFFSPQVISFVAAGLVWVWMLDANKGLINYLLGFLGIDPINWLQSTVWAMPAVILLTVWRFAGYFMVVYLAGLQGIPESYYEAAELDGAGKGWKSFIHITWPLLKPTTLFVTIMMLFFSFRGFAQFHAMTRGGPMGSTTVLVYRMYELAFDKFNMGEASAVAVLLIIISMIVSRVQMNLLGEE</sequence>
<proteinExistence type="inferred from homology"/>
<dbReference type="InterPro" id="IPR051393">
    <property type="entry name" value="ABC_transporter_permease"/>
</dbReference>
<feature type="transmembrane region" description="Helical" evidence="7">
    <location>
        <begin position="274"/>
        <end position="293"/>
    </location>
</feature>
<feature type="transmembrane region" description="Helical" evidence="7">
    <location>
        <begin position="224"/>
        <end position="245"/>
    </location>
</feature>
<comment type="similarity">
    <text evidence="7">Belongs to the binding-protein-dependent transport system permease family.</text>
</comment>
<dbReference type="SUPFAM" id="SSF161098">
    <property type="entry name" value="MetI-like"/>
    <property type="match status" value="1"/>
</dbReference>
<dbReference type="EMBL" id="JAFBDQ010000008">
    <property type="protein sequence ID" value="MBM7556959.1"/>
    <property type="molecule type" value="Genomic_DNA"/>
</dbReference>
<dbReference type="PANTHER" id="PTHR30193:SF37">
    <property type="entry name" value="INNER MEMBRANE ABC TRANSPORTER PERMEASE PROTEIN YCJO"/>
    <property type="match status" value="1"/>
</dbReference>
<dbReference type="Proteomes" id="UP000774000">
    <property type="component" value="Unassembled WGS sequence"/>
</dbReference>
<gene>
    <name evidence="9" type="ORF">JOC47_001813</name>
</gene>
<keyword evidence="5 7" id="KW-1133">Transmembrane helix</keyword>
<evidence type="ECO:0000256" key="4">
    <source>
        <dbReference type="ARBA" id="ARBA00022692"/>
    </source>
</evidence>
<keyword evidence="4 7" id="KW-0812">Transmembrane</keyword>
<feature type="transmembrane region" description="Helical" evidence="7">
    <location>
        <begin position="59"/>
        <end position="76"/>
    </location>
</feature>
<name>A0A939BR30_9FIRM</name>
<keyword evidence="6 7" id="KW-0472">Membrane</keyword>
<evidence type="ECO:0000256" key="1">
    <source>
        <dbReference type="ARBA" id="ARBA00004651"/>
    </source>
</evidence>
<protein>
    <submittedName>
        <fullName evidence="9">ABC-type sugar transport system permease subunit</fullName>
    </submittedName>
</protein>
<keyword evidence="3" id="KW-1003">Cell membrane</keyword>
<feature type="transmembrane region" description="Helical" evidence="7">
    <location>
        <begin position="169"/>
        <end position="192"/>
    </location>
</feature>
<dbReference type="SUPFAM" id="SSF160964">
    <property type="entry name" value="MalF N-terminal region-like"/>
    <property type="match status" value="1"/>
</dbReference>
<evidence type="ECO:0000256" key="5">
    <source>
        <dbReference type="ARBA" id="ARBA00022989"/>
    </source>
</evidence>
<evidence type="ECO:0000256" key="2">
    <source>
        <dbReference type="ARBA" id="ARBA00022448"/>
    </source>
</evidence>
<feature type="transmembrane region" description="Helical" evidence="7">
    <location>
        <begin position="88"/>
        <end position="109"/>
    </location>
</feature>